<comment type="similarity">
    <text evidence="2 9 10">Belongs to the TRAFAC class translation factor GTPase superfamily. Classic translation factor GTPase family. IF-2 subfamily.</text>
</comment>
<dbReference type="GO" id="GO:0003743">
    <property type="term" value="F:translation initiation factor activity"/>
    <property type="evidence" value="ECO:0007669"/>
    <property type="project" value="UniProtKB-KW"/>
</dbReference>
<dbReference type="Gene3D" id="2.40.30.10">
    <property type="entry name" value="Translation factors"/>
    <property type="match status" value="2"/>
</dbReference>
<dbReference type="NCBIfam" id="TIGR00487">
    <property type="entry name" value="IF-2"/>
    <property type="match status" value="1"/>
</dbReference>
<evidence type="ECO:0000256" key="1">
    <source>
        <dbReference type="ARBA" id="ARBA00004496"/>
    </source>
</evidence>
<comment type="caution">
    <text evidence="14">The sequence shown here is derived from an EMBL/GenBank/DDBJ whole genome shotgun (WGS) entry which is preliminary data.</text>
</comment>
<dbReference type="Pfam" id="PF00009">
    <property type="entry name" value="GTP_EFTU"/>
    <property type="match status" value="1"/>
</dbReference>
<comment type="function">
    <text evidence="9 10">One of the essential components for the initiation of protein synthesis. Protects formylmethionyl-tRNA from spontaneous hydrolysis and promotes its binding to the 30S ribosomal subunits. Also involved in the hydrolysis of GTP during the formation of the 70S ribosomal complex.</text>
</comment>
<evidence type="ECO:0000259" key="13">
    <source>
        <dbReference type="PROSITE" id="PS51722"/>
    </source>
</evidence>
<dbReference type="Gene3D" id="3.40.50.10050">
    <property type="entry name" value="Translation initiation factor IF- 2, domain 3"/>
    <property type="match status" value="1"/>
</dbReference>
<evidence type="ECO:0000256" key="3">
    <source>
        <dbReference type="ARBA" id="ARBA00020675"/>
    </source>
</evidence>
<dbReference type="InterPro" id="IPR013575">
    <property type="entry name" value="IF2_assoc_dom_bac"/>
</dbReference>
<keyword evidence="8 9" id="KW-0342">GTP-binding</keyword>
<dbReference type="Pfam" id="PF04760">
    <property type="entry name" value="IF2_N"/>
    <property type="match status" value="1"/>
</dbReference>
<dbReference type="Gene3D" id="3.40.50.300">
    <property type="entry name" value="P-loop containing nucleotide triphosphate hydrolases"/>
    <property type="match status" value="1"/>
</dbReference>
<dbReference type="InterPro" id="IPR000795">
    <property type="entry name" value="T_Tr_GTP-bd_dom"/>
</dbReference>
<evidence type="ECO:0000256" key="2">
    <source>
        <dbReference type="ARBA" id="ARBA00007733"/>
    </source>
</evidence>
<dbReference type="InterPro" id="IPR044145">
    <property type="entry name" value="IF2_II"/>
</dbReference>
<keyword evidence="6 9" id="KW-0547">Nucleotide-binding</keyword>
<evidence type="ECO:0000256" key="4">
    <source>
        <dbReference type="ARBA" id="ARBA00022490"/>
    </source>
</evidence>
<dbReference type="NCBIfam" id="TIGR00231">
    <property type="entry name" value="small_GTP"/>
    <property type="match status" value="1"/>
</dbReference>
<feature type="compositionally biased region" description="Pro residues" evidence="12">
    <location>
        <begin position="76"/>
        <end position="90"/>
    </location>
</feature>
<evidence type="ECO:0000256" key="9">
    <source>
        <dbReference type="HAMAP-Rule" id="MF_00100"/>
    </source>
</evidence>
<dbReference type="Pfam" id="PF03144">
    <property type="entry name" value="GTP_EFTU_D2"/>
    <property type="match status" value="1"/>
</dbReference>
<dbReference type="Pfam" id="PF22042">
    <property type="entry name" value="EF-G_D2"/>
    <property type="match status" value="1"/>
</dbReference>
<feature type="domain" description="Tr-type G" evidence="13">
    <location>
        <begin position="368"/>
        <end position="535"/>
    </location>
</feature>
<proteinExistence type="inferred from homology"/>
<dbReference type="PANTHER" id="PTHR43381:SF5">
    <property type="entry name" value="TR-TYPE G DOMAIN-CONTAINING PROTEIN"/>
    <property type="match status" value="1"/>
</dbReference>
<feature type="binding site" evidence="9">
    <location>
        <begin position="377"/>
        <end position="384"/>
    </location>
    <ligand>
        <name>GTP</name>
        <dbReference type="ChEBI" id="CHEBI:37565"/>
    </ligand>
</feature>
<evidence type="ECO:0000256" key="10">
    <source>
        <dbReference type="RuleBase" id="RU000644"/>
    </source>
</evidence>
<dbReference type="Pfam" id="PF11987">
    <property type="entry name" value="IF-2"/>
    <property type="match status" value="1"/>
</dbReference>
<dbReference type="InterPro" id="IPR053905">
    <property type="entry name" value="EF-G-like_DII"/>
</dbReference>
<dbReference type="SUPFAM" id="SSF52540">
    <property type="entry name" value="P-loop containing nucleoside triphosphate hydrolases"/>
    <property type="match status" value="1"/>
</dbReference>
<dbReference type="CDD" id="cd03702">
    <property type="entry name" value="IF2_mtIF2_II"/>
    <property type="match status" value="1"/>
</dbReference>
<feature type="region of interest" description="Disordered" evidence="12">
    <location>
        <begin position="46"/>
        <end position="280"/>
    </location>
</feature>
<evidence type="ECO:0000313" key="15">
    <source>
        <dbReference type="Proteomes" id="UP001297272"/>
    </source>
</evidence>
<keyword evidence="15" id="KW-1185">Reference proteome</keyword>
<feature type="binding site" evidence="9">
    <location>
        <begin position="477"/>
        <end position="480"/>
    </location>
    <ligand>
        <name>GTP</name>
        <dbReference type="ChEBI" id="CHEBI:37565"/>
    </ligand>
</feature>
<dbReference type="InterPro" id="IPR015760">
    <property type="entry name" value="TIF_IF2"/>
</dbReference>
<dbReference type="Pfam" id="PF08364">
    <property type="entry name" value="IF2_assoc"/>
    <property type="match status" value="1"/>
</dbReference>
<evidence type="ECO:0000256" key="8">
    <source>
        <dbReference type="ARBA" id="ARBA00023134"/>
    </source>
</evidence>
<gene>
    <name evidence="9 14" type="primary">infB</name>
    <name evidence="14" type="ORF">JYU29_00805</name>
</gene>
<protein>
    <recommendedName>
        <fullName evidence="3 9">Translation initiation factor IF-2</fullName>
    </recommendedName>
</protein>
<feature type="compositionally biased region" description="Basic and acidic residues" evidence="12">
    <location>
        <begin position="109"/>
        <end position="184"/>
    </location>
</feature>
<dbReference type="EMBL" id="JAFMNX010000001">
    <property type="protein sequence ID" value="MBS9719222.1"/>
    <property type="molecule type" value="Genomic_DNA"/>
</dbReference>
<dbReference type="InterPro" id="IPR027417">
    <property type="entry name" value="P-loop_NTPase"/>
</dbReference>
<dbReference type="CDD" id="cd01887">
    <property type="entry name" value="IF2_eIF5B"/>
    <property type="match status" value="1"/>
</dbReference>
<feature type="binding site" evidence="9">
    <location>
        <begin position="423"/>
        <end position="427"/>
    </location>
    <ligand>
        <name>GTP</name>
        <dbReference type="ChEBI" id="CHEBI:37565"/>
    </ligand>
</feature>
<dbReference type="InterPro" id="IPR005225">
    <property type="entry name" value="Small_GTP-bd"/>
</dbReference>
<keyword evidence="4 9" id="KW-0963">Cytoplasm</keyword>
<dbReference type="SUPFAM" id="SSF50447">
    <property type="entry name" value="Translation proteins"/>
    <property type="match status" value="2"/>
</dbReference>
<dbReference type="InterPro" id="IPR000178">
    <property type="entry name" value="TF_IF2_bacterial-like"/>
</dbReference>
<dbReference type="Proteomes" id="UP001297272">
    <property type="component" value="Unassembled WGS sequence"/>
</dbReference>
<dbReference type="PROSITE" id="PS51722">
    <property type="entry name" value="G_TR_2"/>
    <property type="match status" value="1"/>
</dbReference>
<evidence type="ECO:0000256" key="5">
    <source>
        <dbReference type="ARBA" id="ARBA00022540"/>
    </source>
</evidence>
<name>A0ABS5RSC2_9HYPH</name>
<keyword evidence="7 9" id="KW-0648">Protein biosynthesis</keyword>
<keyword evidence="5 9" id="KW-0396">Initiation factor</keyword>
<organism evidence="14 15">
    <name type="scientific">Tianweitania aestuarii</name>
    <dbReference type="NCBI Taxonomy" id="2814886"/>
    <lineage>
        <taxon>Bacteria</taxon>
        <taxon>Pseudomonadati</taxon>
        <taxon>Pseudomonadota</taxon>
        <taxon>Alphaproteobacteria</taxon>
        <taxon>Hyphomicrobiales</taxon>
        <taxon>Phyllobacteriaceae</taxon>
        <taxon>Tianweitania</taxon>
    </lineage>
</organism>
<accession>A0ABS5RSC2</accession>
<evidence type="ECO:0000256" key="12">
    <source>
        <dbReference type="SAM" id="MobiDB-lite"/>
    </source>
</evidence>
<dbReference type="PROSITE" id="PS01176">
    <property type="entry name" value="IF2"/>
    <property type="match status" value="1"/>
</dbReference>
<dbReference type="SUPFAM" id="SSF52156">
    <property type="entry name" value="Initiation factor IF2/eIF5b, domain 3"/>
    <property type="match status" value="1"/>
</dbReference>
<comment type="subcellular location">
    <subcellularLocation>
        <location evidence="1 9 11">Cytoplasm</location>
    </subcellularLocation>
</comment>
<evidence type="ECO:0000256" key="6">
    <source>
        <dbReference type="ARBA" id="ARBA00022741"/>
    </source>
</evidence>
<dbReference type="InterPro" id="IPR009000">
    <property type="entry name" value="Transl_B-barrel_sf"/>
</dbReference>
<dbReference type="InterPro" id="IPR023115">
    <property type="entry name" value="TIF_IF2_dom3"/>
</dbReference>
<dbReference type="InterPro" id="IPR036925">
    <property type="entry name" value="TIF_IF2_dom3_sf"/>
</dbReference>
<dbReference type="PANTHER" id="PTHR43381">
    <property type="entry name" value="TRANSLATION INITIATION FACTOR IF-2-RELATED"/>
    <property type="match status" value="1"/>
</dbReference>
<evidence type="ECO:0000256" key="11">
    <source>
        <dbReference type="RuleBase" id="RU000645"/>
    </source>
</evidence>
<dbReference type="HAMAP" id="MF_00100_B">
    <property type="entry name" value="IF_2_B"/>
    <property type="match status" value="1"/>
</dbReference>
<dbReference type="InterPro" id="IPR006847">
    <property type="entry name" value="IF2_N"/>
</dbReference>
<dbReference type="RefSeq" id="WP_213982896.1">
    <property type="nucleotide sequence ID" value="NZ_JAFMNX010000001.1"/>
</dbReference>
<sequence>MTDTKDDKTLTVAPKKTLTLKRPGIEQGTVRQNFSHGRTKSVVVETKKRKFSAPGEQREASPVITPAAPKPAVTVAPPPNVERTPRPSPTVRPAGGDRGGVVLNSLSRGEMDARRRALEEAKVREVEERARAVEDAKRRAEEDERRQRERLESARRQAEEEARIQAEAEASRRAEEEARRRAPEADTADEDEKPITKPRSVAAASPSAAAPGGGAGASIRRTPLKPEVAPAKPTKTKGEDDRRRGKLTLTAATSDGDGRSRSLSSMRRRQEKFKRSMQQGEREKIAREVVLPETITVQELASRMAERAVDLIKYFMKQGQMMTPGSVLDADTAELIANEFGHTVRRVSDSDIEEGLFNIRDQDDTLQSRSPVVTIMGHVDHGKTSLLDAIREASVVSGEAGGITQHIGAYQVEKNGQKITFLDTPGHEAFTAMRARGAQATDIAILVVAADDSVMPQTIESISHAKAAGVPIIVAINKVDKPAADAQKVRTQLLQHEVFVESMGGEVLDVEVSAKTGAGLDKLLEAILLQSEILDLKANPDRTAEGVVIEAQLDKGRGPVATILVQTGTLKTGDIIVAGNVYGKVRALVNDQGKMVPEAAPSMPVEVLGLSGTPSAGDRFAVVETEARAREISEYRQRVARDKAVARQSGQRGSLEQMMSQLQNSGLKEFPLVIKADVQGSAEAIVAALDKLGTDEVRARIVHVGAGAITESDVSLAETSNAVIIGFNVRANKQARTAADQAGIEVRYYNIIYNLVDDVKQAMSGLLSPERRETFLGNAEILEVFNITKTGKVAGCRVTEGKVERGAGVRLIRDNVVIHEGTLKTLKRFKDEVGEVPVGQECGMAFQNYEDIRQGDVIECFRVEMITRTL</sequence>
<reference evidence="14 15" key="1">
    <citation type="submission" date="2021-03" db="EMBL/GenBank/DDBJ databases">
        <title>Tianweitania aestuarii sp. nov., isolated from a tidal flat.</title>
        <authorList>
            <person name="Park S."/>
            <person name="Yoon J.-H."/>
        </authorList>
    </citation>
    <scope>NUCLEOTIDE SEQUENCE [LARGE SCALE GENOMIC DNA]</scope>
    <source>
        <strain evidence="14 15">BSSL-BM11</strain>
    </source>
</reference>
<dbReference type="CDD" id="cd03692">
    <property type="entry name" value="mtIF2_IVc"/>
    <property type="match status" value="1"/>
</dbReference>
<dbReference type="InterPro" id="IPR004161">
    <property type="entry name" value="EFTu-like_2"/>
</dbReference>
<feature type="compositionally biased region" description="Low complexity" evidence="12">
    <location>
        <begin position="62"/>
        <end position="75"/>
    </location>
</feature>
<evidence type="ECO:0000313" key="14">
    <source>
        <dbReference type="EMBL" id="MBS9719222.1"/>
    </source>
</evidence>
<evidence type="ECO:0000256" key="7">
    <source>
        <dbReference type="ARBA" id="ARBA00022917"/>
    </source>
</evidence>
<feature type="region of interest" description="G-domain" evidence="9">
    <location>
        <begin position="371"/>
        <end position="519"/>
    </location>
</feature>